<name>A0A381QVS1_9ZZZZ</name>
<dbReference type="Pfam" id="PF01408">
    <property type="entry name" value="GFO_IDH_MocA"/>
    <property type="match status" value="1"/>
</dbReference>
<evidence type="ECO:0008006" key="6">
    <source>
        <dbReference type="Google" id="ProtNLM"/>
    </source>
</evidence>
<dbReference type="Gene3D" id="3.40.50.720">
    <property type="entry name" value="NAD(P)-binding Rossmann-like Domain"/>
    <property type="match status" value="1"/>
</dbReference>
<dbReference type="PANTHER" id="PTHR43818">
    <property type="entry name" value="BCDNA.GH03377"/>
    <property type="match status" value="1"/>
</dbReference>
<organism evidence="5">
    <name type="scientific">marine metagenome</name>
    <dbReference type="NCBI Taxonomy" id="408172"/>
    <lineage>
        <taxon>unclassified sequences</taxon>
        <taxon>metagenomes</taxon>
        <taxon>ecological metagenomes</taxon>
    </lineage>
</organism>
<dbReference type="PANTHER" id="PTHR43818:SF11">
    <property type="entry name" value="BCDNA.GH03377"/>
    <property type="match status" value="1"/>
</dbReference>
<evidence type="ECO:0000256" key="1">
    <source>
        <dbReference type="ARBA" id="ARBA00023002"/>
    </source>
</evidence>
<keyword evidence="1" id="KW-0560">Oxidoreductase</keyword>
<dbReference type="SUPFAM" id="SSF55347">
    <property type="entry name" value="Glyceraldehyde-3-phosphate dehydrogenase-like, C-terminal domain"/>
    <property type="match status" value="1"/>
</dbReference>
<dbReference type="EMBL" id="UINC01001553">
    <property type="protein sequence ID" value="SUZ83501.1"/>
    <property type="molecule type" value="Genomic_DNA"/>
</dbReference>
<evidence type="ECO:0000313" key="5">
    <source>
        <dbReference type="EMBL" id="SUZ83501.1"/>
    </source>
</evidence>
<dbReference type="Pfam" id="PF22725">
    <property type="entry name" value="GFO_IDH_MocA_C3"/>
    <property type="match status" value="1"/>
</dbReference>
<dbReference type="Gene3D" id="3.30.360.10">
    <property type="entry name" value="Dihydrodipicolinate Reductase, domain 2"/>
    <property type="match status" value="1"/>
</dbReference>
<evidence type="ECO:0000256" key="2">
    <source>
        <dbReference type="SAM" id="MobiDB-lite"/>
    </source>
</evidence>
<evidence type="ECO:0000259" key="3">
    <source>
        <dbReference type="Pfam" id="PF01408"/>
    </source>
</evidence>
<dbReference type="InterPro" id="IPR036291">
    <property type="entry name" value="NAD(P)-bd_dom_sf"/>
</dbReference>
<reference evidence="5" key="1">
    <citation type="submission" date="2018-05" db="EMBL/GenBank/DDBJ databases">
        <authorList>
            <person name="Lanie J.A."/>
            <person name="Ng W.-L."/>
            <person name="Kazmierczak K.M."/>
            <person name="Andrzejewski T.M."/>
            <person name="Davidsen T.M."/>
            <person name="Wayne K.J."/>
            <person name="Tettelin H."/>
            <person name="Glass J.I."/>
            <person name="Rusch D."/>
            <person name="Podicherti R."/>
            <person name="Tsui H.-C.T."/>
            <person name="Winkler M.E."/>
        </authorList>
    </citation>
    <scope>NUCLEOTIDE SEQUENCE</scope>
</reference>
<accession>A0A381QVS1</accession>
<dbReference type="InterPro" id="IPR000683">
    <property type="entry name" value="Gfo/Idh/MocA-like_OxRdtase_N"/>
</dbReference>
<dbReference type="InterPro" id="IPR050463">
    <property type="entry name" value="Gfo/Idh/MocA_oxidrdct_glycsds"/>
</dbReference>
<dbReference type="AlphaFoldDB" id="A0A381QVS1"/>
<evidence type="ECO:0000259" key="4">
    <source>
        <dbReference type="Pfam" id="PF22725"/>
    </source>
</evidence>
<feature type="region of interest" description="Disordered" evidence="2">
    <location>
        <begin position="1"/>
        <end position="23"/>
    </location>
</feature>
<dbReference type="SUPFAM" id="SSF51735">
    <property type="entry name" value="NAD(P)-binding Rossmann-fold domains"/>
    <property type="match status" value="1"/>
</dbReference>
<dbReference type="GO" id="GO:0000166">
    <property type="term" value="F:nucleotide binding"/>
    <property type="evidence" value="ECO:0007669"/>
    <property type="project" value="InterPro"/>
</dbReference>
<protein>
    <recommendedName>
        <fullName evidence="6">Gfo/Idh/MocA-like oxidoreductase N-terminal domain-containing protein</fullName>
    </recommendedName>
</protein>
<feature type="domain" description="Gfo/Idh/MocA-like oxidoreductase N-terminal" evidence="3">
    <location>
        <begin position="65"/>
        <end position="174"/>
    </location>
</feature>
<dbReference type="GO" id="GO:0016491">
    <property type="term" value="F:oxidoreductase activity"/>
    <property type="evidence" value="ECO:0007669"/>
    <property type="project" value="UniProtKB-KW"/>
</dbReference>
<dbReference type="InterPro" id="IPR055170">
    <property type="entry name" value="GFO_IDH_MocA-like_dom"/>
</dbReference>
<feature type="domain" description="GFO/IDH/MocA-like oxidoreductase" evidence="4">
    <location>
        <begin position="197"/>
        <end position="325"/>
    </location>
</feature>
<sequence>MTETSSFEHAEPKGLSDGSKSHDMPGLKRREFLAIGALPLAAAVGPVNLVSPRGASVKRSQQEPIRIGMIGAGTNLRTVQIPAFRRIPGCEIVAVANRSLESSQRVADEFNIPRAYANWEQLLDDDGIDAVSIGTWPYMHRTLTLAALERGKHVLTQARMANNAQEARDMLEASLQHPDLVCQLVPTSMSYRIDNVLKRMIGEGYLGDVLSVELQRLQTRFPAVGGELDWRHDERFSGYNILNIGASYEAMMRWLGRGNRVMAMSKLHVPYRSNAAGEPTSVVIPDHVDVLFELANGAQVHMRASETTGLSTGNETWIHGSEGTIYVDRRQNVFAGRRGDSELTEVPNPRSEQAYNRVEEEFTNAIRGVEEITMAPFETGVRYMEWTEAVYRSSQTGQTVYLPV</sequence>
<proteinExistence type="predicted"/>
<gene>
    <name evidence="5" type="ORF">METZ01_LOCUS36355</name>
</gene>